<evidence type="ECO:0000256" key="1">
    <source>
        <dbReference type="SAM" id="MobiDB-lite"/>
    </source>
</evidence>
<evidence type="ECO:0000313" key="2">
    <source>
        <dbReference type="EMBL" id="EDV29542.1"/>
    </source>
</evidence>
<feature type="compositionally biased region" description="Polar residues" evidence="1">
    <location>
        <begin position="99"/>
        <end position="121"/>
    </location>
</feature>
<proteinExistence type="predicted"/>
<gene>
    <name evidence="2" type="ORF">TRIADDRAFT_63510</name>
</gene>
<dbReference type="GeneID" id="6749958"/>
<organism evidence="2 3">
    <name type="scientific">Trichoplax adhaerens</name>
    <name type="common">Trichoplax reptans</name>
    <dbReference type="NCBI Taxonomy" id="10228"/>
    <lineage>
        <taxon>Eukaryota</taxon>
        <taxon>Metazoa</taxon>
        <taxon>Placozoa</taxon>
        <taxon>Uniplacotomia</taxon>
        <taxon>Trichoplacea</taxon>
        <taxon>Trichoplacidae</taxon>
        <taxon>Trichoplax</taxon>
    </lineage>
</organism>
<protein>
    <submittedName>
        <fullName evidence="2">Uncharacterized protein</fullName>
    </submittedName>
</protein>
<evidence type="ECO:0000313" key="3">
    <source>
        <dbReference type="Proteomes" id="UP000009022"/>
    </source>
</evidence>
<sequence>MDIEEVYLAAPLWRKRQIRQTEREIRYQNRAERAALRGHYHVAQRLEQKSEKAHNRAEISKVKGQMYHNAREEINIRNRPGMHSGPTPANPLATGAYPQHQSYPNQSVPTAPGISVSQPSGNHAAAVYPTPTNYPSPSIPNVQPSYDGIAIYPPSSSIPSQIGSSESKPPIYPPPYAP</sequence>
<dbReference type="HOGENOM" id="CLU_1512547_0_0_1"/>
<reference evidence="2 3" key="1">
    <citation type="journal article" date="2008" name="Nature">
        <title>The Trichoplax genome and the nature of placozoans.</title>
        <authorList>
            <person name="Srivastava M."/>
            <person name="Begovic E."/>
            <person name="Chapman J."/>
            <person name="Putnam N.H."/>
            <person name="Hellsten U."/>
            <person name="Kawashima T."/>
            <person name="Kuo A."/>
            <person name="Mitros T."/>
            <person name="Salamov A."/>
            <person name="Carpenter M.L."/>
            <person name="Signorovitch A.Y."/>
            <person name="Moreno M.A."/>
            <person name="Kamm K."/>
            <person name="Grimwood J."/>
            <person name="Schmutz J."/>
            <person name="Shapiro H."/>
            <person name="Grigoriev I.V."/>
            <person name="Buss L.W."/>
            <person name="Schierwater B."/>
            <person name="Dellaporta S.L."/>
            <person name="Rokhsar D.S."/>
        </authorList>
    </citation>
    <scope>NUCLEOTIDE SEQUENCE [LARGE SCALE GENOMIC DNA]</scope>
    <source>
        <strain evidence="2 3">Grell-BS-1999</strain>
    </source>
</reference>
<dbReference type="Proteomes" id="UP000009022">
    <property type="component" value="Unassembled WGS sequence"/>
</dbReference>
<keyword evidence="3" id="KW-1185">Reference proteome</keyword>
<name>B3RLI0_TRIAD</name>
<dbReference type="KEGG" id="tad:TRIADDRAFT_63510"/>
<dbReference type="AlphaFoldDB" id="B3RLI0"/>
<dbReference type="CTD" id="6749958"/>
<dbReference type="EMBL" id="DS985241">
    <property type="protein sequence ID" value="EDV29542.1"/>
    <property type="molecule type" value="Genomic_DNA"/>
</dbReference>
<dbReference type="RefSeq" id="XP_002108744.1">
    <property type="nucleotide sequence ID" value="XM_002108708.1"/>
</dbReference>
<feature type="compositionally biased region" description="Low complexity" evidence="1">
    <location>
        <begin position="151"/>
        <end position="169"/>
    </location>
</feature>
<dbReference type="InParanoid" id="B3RLI0"/>
<feature type="region of interest" description="Disordered" evidence="1">
    <location>
        <begin position="76"/>
        <end position="178"/>
    </location>
</feature>
<accession>B3RLI0</accession>